<proteinExistence type="predicted"/>
<organism evidence="1 2">
    <name type="scientific">Lichtheimia corymbifera JMRC:FSU:9682</name>
    <dbReference type="NCBI Taxonomy" id="1263082"/>
    <lineage>
        <taxon>Eukaryota</taxon>
        <taxon>Fungi</taxon>
        <taxon>Fungi incertae sedis</taxon>
        <taxon>Mucoromycota</taxon>
        <taxon>Mucoromycotina</taxon>
        <taxon>Mucoromycetes</taxon>
        <taxon>Mucorales</taxon>
        <taxon>Lichtheimiaceae</taxon>
        <taxon>Lichtheimia</taxon>
    </lineage>
</organism>
<dbReference type="VEuPathDB" id="FungiDB:LCOR_10251.1"/>
<name>A0A068SAV3_9FUNG</name>
<comment type="caution">
    <text evidence="1">The sequence shown here is derived from an EMBL/GenBank/DDBJ whole genome shotgun (WGS) entry which is preliminary data.</text>
</comment>
<dbReference type="EMBL" id="CBTN010000070">
    <property type="protein sequence ID" value="CDH59439.1"/>
    <property type="molecule type" value="Genomic_DNA"/>
</dbReference>
<accession>A0A068SAV3</accession>
<evidence type="ECO:0000313" key="2">
    <source>
        <dbReference type="Proteomes" id="UP000027586"/>
    </source>
</evidence>
<keyword evidence="2" id="KW-1185">Reference proteome</keyword>
<dbReference type="Proteomes" id="UP000027586">
    <property type="component" value="Unassembled WGS sequence"/>
</dbReference>
<dbReference type="AlphaFoldDB" id="A0A068SAV3"/>
<protein>
    <submittedName>
        <fullName evidence="1">Uncharacterized protein</fullName>
    </submittedName>
</protein>
<evidence type="ECO:0000313" key="1">
    <source>
        <dbReference type="EMBL" id="CDH59439.1"/>
    </source>
</evidence>
<sequence length="92" mass="10045">MGSSIEQSCSPGSSAPCVRSFTIVVADLRFTQCHHQPRRKKFKRSTLGSSLAGGGIAKLGIGHHDRETSAHDIFDPDEQLCSMEDLTFHCEV</sequence>
<gene>
    <name evidence="1" type="ORF">LCOR_10251.1</name>
</gene>
<reference evidence="1" key="1">
    <citation type="submission" date="2013-08" db="EMBL/GenBank/DDBJ databases">
        <title>Gene expansion shapes genome architecture in the human pathogen Lichtheimia corymbifera: an evolutionary genomics analysis in the ancient terrestrial Mucorales (Mucoromycotina).</title>
        <authorList>
            <person name="Schwartze V.U."/>
            <person name="Winter S."/>
            <person name="Shelest E."/>
            <person name="Marcet-Houben M."/>
            <person name="Horn F."/>
            <person name="Wehner S."/>
            <person name="Hoffmann K."/>
            <person name="Riege K."/>
            <person name="Sammeth M."/>
            <person name="Nowrousian M."/>
            <person name="Valiante V."/>
            <person name="Linde J."/>
            <person name="Jacobsen I.D."/>
            <person name="Marz M."/>
            <person name="Brakhage A.A."/>
            <person name="Gabaldon T."/>
            <person name="Bocker S."/>
            <person name="Voigt K."/>
        </authorList>
    </citation>
    <scope>NUCLEOTIDE SEQUENCE [LARGE SCALE GENOMIC DNA]</scope>
    <source>
        <strain evidence="1">FSU 9682</strain>
    </source>
</reference>